<protein>
    <recommendedName>
        <fullName evidence="4">DUF2157 domain-containing protein</fullName>
    </recommendedName>
</protein>
<evidence type="ECO:0008006" key="4">
    <source>
        <dbReference type="Google" id="ProtNLM"/>
    </source>
</evidence>
<gene>
    <name evidence="2" type="ORF">GCM10023196_081780</name>
</gene>
<feature type="transmembrane region" description="Helical" evidence="1">
    <location>
        <begin position="230"/>
        <end position="248"/>
    </location>
</feature>
<feature type="transmembrane region" description="Helical" evidence="1">
    <location>
        <begin position="260"/>
        <end position="281"/>
    </location>
</feature>
<evidence type="ECO:0000313" key="2">
    <source>
        <dbReference type="EMBL" id="GAA4635604.1"/>
    </source>
</evidence>
<reference evidence="3" key="1">
    <citation type="journal article" date="2019" name="Int. J. Syst. Evol. Microbiol.">
        <title>The Global Catalogue of Microorganisms (GCM) 10K type strain sequencing project: providing services to taxonomists for standard genome sequencing and annotation.</title>
        <authorList>
            <consortium name="The Broad Institute Genomics Platform"/>
            <consortium name="The Broad Institute Genome Sequencing Center for Infectious Disease"/>
            <person name="Wu L."/>
            <person name="Ma J."/>
        </authorList>
    </citation>
    <scope>NUCLEOTIDE SEQUENCE [LARGE SCALE GENOMIC DNA]</scope>
    <source>
        <strain evidence="3">JCM 17939</strain>
    </source>
</reference>
<dbReference type="Proteomes" id="UP001501442">
    <property type="component" value="Unassembled WGS sequence"/>
</dbReference>
<feature type="transmembrane region" description="Helical" evidence="1">
    <location>
        <begin position="70"/>
        <end position="94"/>
    </location>
</feature>
<feature type="transmembrane region" description="Helical" evidence="1">
    <location>
        <begin position="287"/>
        <end position="306"/>
    </location>
</feature>
<feature type="transmembrane region" description="Helical" evidence="1">
    <location>
        <begin position="130"/>
        <end position="147"/>
    </location>
</feature>
<sequence length="316" mass="34542">MSPLEHRLRRWLRLYPIDQREEMLGVLLASAGPGQDRPSPRDAADLVGGAVRVRLRREIRSLGGTVWRDAFAVLGLVTILALFVCLIASLRAIIDFAFVVQSPPAPIWPMWAPWPLVAALSLLSLRRTAIGIAWAAALAQVPWLAIGEMDAFSDRLGQNAYWFVLAITAAAALSVSDGLRRALSLLGWWRVVVLLAGFGAFAYTLSVPTGEIDPWSRDMSPSAWSFHDPRYWLGIAPLALIAVACTRLRTDSGRRWTTMLILSLAPTVYVLGFQIAIDTALAPVVDAIRILGSLAVVAVLTAAAASRLREWRRSTS</sequence>
<keyword evidence="1" id="KW-1133">Transmembrane helix</keyword>
<accession>A0ABP8UQG9</accession>
<evidence type="ECO:0000313" key="3">
    <source>
        <dbReference type="Proteomes" id="UP001501442"/>
    </source>
</evidence>
<dbReference type="EMBL" id="BAABHK010000015">
    <property type="protein sequence ID" value="GAA4635604.1"/>
    <property type="molecule type" value="Genomic_DNA"/>
</dbReference>
<feature type="transmembrane region" description="Helical" evidence="1">
    <location>
        <begin position="159"/>
        <end position="176"/>
    </location>
</feature>
<evidence type="ECO:0000256" key="1">
    <source>
        <dbReference type="SAM" id="Phobius"/>
    </source>
</evidence>
<keyword evidence="1" id="KW-0812">Transmembrane</keyword>
<organism evidence="2 3">
    <name type="scientific">Actinoallomurus vinaceus</name>
    <dbReference type="NCBI Taxonomy" id="1080074"/>
    <lineage>
        <taxon>Bacteria</taxon>
        <taxon>Bacillati</taxon>
        <taxon>Actinomycetota</taxon>
        <taxon>Actinomycetes</taxon>
        <taxon>Streptosporangiales</taxon>
        <taxon>Thermomonosporaceae</taxon>
        <taxon>Actinoallomurus</taxon>
    </lineage>
</organism>
<keyword evidence="3" id="KW-1185">Reference proteome</keyword>
<feature type="transmembrane region" description="Helical" evidence="1">
    <location>
        <begin position="106"/>
        <end position="123"/>
    </location>
</feature>
<feature type="transmembrane region" description="Helical" evidence="1">
    <location>
        <begin position="188"/>
        <end position="210"/>
    </location>
</feature>
<comment type="caution">
    <text evidence="2">The sequence shown here is derived from an EMBL/GenBank/DDBJ whole genome shotgun (WGS) entry which is preliminary data.</text>
</comment>
<dbReference type="RefSeq" id="WP_345438545.1">
    <property type="nucleotide sequence ID" value="NZ_BAABHK010000015.1"/>
</dbReference>
<proteinExistence type="predicted"/>
<keyword evidence="1" id="KW-0472">Membrane</keyword>
<name>A0ABP8UQG9_9ACTN</name>